<gene>
    <name evidence="1" type="ORF">PR002_g15740</name>
</gene>
<reference evidence="1 2" key="1">
    <citation type="submission" date="2018-09" db="EMBL/GenBank/DDBJ databases">
        <title>Genomic investigation of the strawberry pathogen Phytophthora fragariae indicates pathogenicity is determined by transcriptional variation in three key races.</title>
        <authorList>
            <person name="Adams T.M."/>
            <person name="Armitage A.D."/>
            <person name="Sobczyk M.K."/>
            <person name="Bates H.J."/>
            <person name="Dunwell J.M."/>
            <person name="Nellist C.F."/>
            <person name="Harrison R.J."/>
        </authorList>
    </citation>
    <scope>NUCLEOTIDE SEQUENCE [LARGE SCALE GENOMIC DNA]</scope>
    <source>
        <strain evidence="1 2">SCRP324</strain>
    </source>
</reference>
<organism evidence="1 2">
    <name type="scientific">Phytophthora rubi</name>
    <dbReference type="NCBI Taxonomy" id="129364"/>
    <lineage>
        <taxon>Eukaryota</taxon>
        <taxon>Sar</taxon>
        <taxon>Stramenopiles</taxon>
        <taxon>Oomycota</taxon>
        <taxon>Peronosporomycetes</taxon>
        <taxon>Peronosporales</taxon>
        <taxon>Peronosporaceae</taxon>
        <taxon>Phytophthora</taxon>
    </lineage>
</organism>
<accession>A0A6A3KP96</accession>
<dbReference type="EMBL" id="QXFU01001163">
    <property type="protein sequence ID" value="KAE9008992.1"/>
    <property type="molecule type" value="Genomic_DNA"/>
</dbReference>
<comment type="caution">
    <text evidence="1">The sequence shown here is derived from an EMBL/GenBank/DDBJ whole genome shotgun (WGS) entry which is preliminary data.</text>
</comment>
<evidence type="ECO:0000313" key="2">
    <source>
        <dbReference type="Proteomes" id="UP000435112"/>
    </source>
</evidence>
<name>A0A6A3KP96_9STRA</name>
<sequence>MQFTWGFLDGKNYRVQQPPNPDVQNAHFNGWNDGDTSLDFRRILADLDLNPDTSEDHVSRDHLHPAIC</sequence>
<protein>
    <submittedName>
        <fullName evidence="1">Uncharacterized protein</fullName>
    </submittedName>
</protein>
<dbReference type="Proteomes" id="UP000435112">
    <property type="component" value="Unassembled WGS sequence"/>
</dbReference>
<evidence type="ECO:0000313" key="1">
    <source>
        <dbReference type="EMBL" id="KAE9008992.1"/>
    </source>
</evidence>
<proteinExistence type="predicted"/>
<dbReference type="AlphaFoldDB" id="A0A6A3KP96"/>
<dbReference type="OrthoDB" id="78198at2759"/>